<keyword evidence="3" id="KW-1185">Reference proteome</keyword>
<feature type="compositionally biased region" description="Polar residues" evidence="1">
    <location>
        <begin position="49"/>
        <end position="59"/>
    </location>
</feature>
<evidence type="ECO:0000313" key="3">
    <source>
        <dbReference type="Proteomes" id="UP000005237"/>
    </source>
</evidence>
<proteinExistence type="predicted"/>
<reference evidence="2" key="2">
    <citation type="submission" date="2022-06" db="UniProtKB">
        <authorList>
            <consortium name="EnsemblMetazoa"/>
        </authorList>
    </citation>
    <scope>IDENTIFICATION</scope>
    <source>
        <strain evidence="2">DF5081</strain>
    </source>
</reference>
<dbReference type="AlphaFoldDB" id="A0A8R1ET23"/>
<name>A0A8R1ET23_CAEJA</name>
<protein>
    <submittedName>
        <fullName evidence="2">Uncharacterized protein</fullName>
    </submittedName>
</protein>
<dbReference type="EnsemblMetazoa" id="CJA40380.1">
    <property type="protein sequence ID" value="CJA40380.1"/>
    <property type="gene ID" value="WBGene00216228"/>
</dbReference>
<feature type="compositionally biased region" description="Polar residues" evidence="1">
    <location>
        <begin position="24"/>
        <end position="36"/>
    </location>
</feature>
<dbReference type="Proteomes" id="UP000005237">
    <property type="component" value="Unassembled WGS sequence"/>
</dbReference>
<accession>A0A8R1ET23</accession>
<reference evidence="3" key="1">
    <citation type="submission" date="2010-08" db="EMBL/GenBank/DDBJ databases">
        <authorList>
            <consortium name="Caenorhabditis japonica Sequencing Consortium"/>
            <person name="Wilson R.K."/>
        </authorList>
    </citation>
    <scope>NUCLEOTIDE SEQUENCE [LARGE SCALE GENOMIC DNA]</scope>
    <source>
        <strain evidence="3">DF5081</strain>
    </source>
</reference>
<feature type="region of interest" description="Disordered" evidence="1">
    <location>
        <begin position="1"/>
        <end position="59"/>
    </location>
</feature>
<evidence type="ECO:0000256" key="1">
    <source>
        <dbReference type="SAM" id="MobiDB-lite"/>
    </source>
</evidence>
<feature type="compositionally biased region" description="Basic and acidic residues" evidence="1">
    <location>
        <begin position="1"/>
        <end position="12"/>
    </location>
</feature>
<evidence type="ECO:0000313" key="2">
    <source>
        <dbReference type="EnsemblMetazoa" id="CJA40380.1"/>
    </source>
</evidence>
<organism evidence="2 3">
    <name type="scientific">Caenorhabditis japonica</name>
    <dbReference type="NCBI Taxonomy" id="281687"/>
    <lineage>
        <taxon>Eukaryota</taxon>
        <taxon>Metazoa</taxon>
        <taxon>Ecdysozoa</taxon>
        <taxon>Nematoda</taxon>
        <taxon>Chromadorea</taxon>
        <taxon>Rhabditida</taxon>
        <taxon>Rhabditina</taxon>
        <taxon>Rhabditomorpha</taxon>
        <taxon>Rhabditoidea</taxon>
        <taxon>Rhabditidae</taxon>
        <taxon>Peloderinae</taxon>
        <taxon>Caenorhabditis</taxon>
    </lineage>
</organism>
<sequence>MTSSTGHEETSKANRRTSSRNEHQMPSNESKSGTVRSRNHEDEIRLAQNPASSTQIAEVSLLQSTQETINRIP</sequence>